<dbReference type="Proteomes" id="UP001153331">
    <property type="component" value="Unassembled WGS sequence"/>
</dbReference>
<proteinExistence type="predicted"/>
<comment type="caution">
    <text evidence="1">The sequence shown here is derived from an EMBL/GenBank/DDBJ whole genome shotgun (WGS) entry which is preliminary data.</text>
</comment>
<reference evidence="1" key="1">
    <citation type="submission" date="2022-11" db="EMBL/GenBank/DDBJ databases">
        <title>Genome Sequence of Boeremia exigua.</title>
        <authorList>
            <person name="Buettner E."/>
        </authorList>
    </citation>
    <scope>NUCLEOTIDE SEQUENCE</scope>
    <source>
        <strain evidence="1">CU02</strain>
    </source>
</reference>
<dbReference type="EMBL" id="JAPHNI010000272">
    <property type="protein sequence ID" value="KAJ8113153.1"/>
    <property type="molecule type" value="Genomic_DNA"/>
</dbReference>
<sequence>MSFTTISYLSGGAQHSINIPGVLSASEVEKLQEYFQNSPHEARKMVEQMRRQAPTAMPGQTQMRTPPSSTSSQADASHKLERGPYAGLNRDEAEFLEAAGWRKWWCDEKLIIELVVNDALTPEQRRRLLRLKMIEDEEPTPPETPPPEVVQQVLSVIPGLGALSLQEKRK</sequence>
<name>A0ACC2IDB3_9PLEO</name>
<protein>
    <submittedName>
        <fullName evidence="1">Uncharacterized protein</fullName>
    </submittedName>
</protein>
<keyword evidence="2" id="KW-1185">Reference proteome</keyword>
<accession>A0ACC2IDB3</accession>
<evidence type="ECO:0000313" key="2">
    <source>
        <dbReference type="Proteomes" id="UP001153331"/>
    </source>
</evidence>
<organism evidence="1 2">
    <name type="scientific">Boeremia exigua</name>
    <dbReference type="NCBI Taxonomy" id="749465"/>
    <lineage>
        <taxon>Eukaryota</taxon>
        <taxon>Fungi</taxon>
        <taxon>Dikarya</taxon>
        <taxon>Ascomycota</taxon>
        <taxon>Pezizomycotina</taxon>
        <taxon>Dothideomycetes</taxon>
        <taxon>Pleosporomycetidae</taxon>
        <taxon>Pleosporales</taxon>
        <taxon>Pleosporineae</taxon>
        <taxon>Didymellaceae</taxon>
        <taxon>Boeremia</taxon>
    </lineage>
</organism>
<evidence type="ECO:0000313" key="1">
    <source>
        <dbReference type="EMBL" id="KAJ8113153.1"/>
    </source>
</evidence>
<gene>
    <name evidence="1" type="ORF">OPT61_g4653</name>
</gene>